<accession>A0AA43UD20</accession>
<evidence type="ECO:0000313" key="2">
    <source>
        <dbReference type="Proteomes" id="UP001171751"/>
    </source>
</evidence>
<dbReference type="AlphaFoldDB" id="A0AA43UD20"/>
<dbReference type="Proteomes" id="UP001171751">
    <property type="component" value="Unassembled WGS sequence"/>
</dbReference>
<dbReference type="EMBL" id="JAUNQW010000024">
    <property type="protein sequence ID" value="MDO5457751.1"/>
    <property type="molecule type" value="Genomic_DNA"/>
</dbReference>
<proteinExistence type="predicted"/>
<dbReference type="InterPro" id="IPR015946">
    <property type="entry name" value="KH_dom-like_a/b"/>
</dbReference>
<dbReference type="SUPFAM" id="SSF82784">
    <property type="entry name" value="OsmC-like"/>
    <property type="match status" value="1"/>
</dbReference>
<name>A0AA43UD20_9LACT</name>
<dbReference type="InterPro" id="IPR036102">
    <property type="entry name" value="OsmC/Ohrsf"/>
</dbReference>
<gene>
    <name evidence="1" type="ORF">Q4F26_05320</name>
</gene>
<keyword evidence="2" id="KW-1185">Reference proteome</keyword>
<protein>
    <recommendedName>
        <fullName evidence="3">OsmC-like protein</fullName>
    </recommendedName>
</protein>
<reference evidence="1" key="1">
    <citation type="submission" date="2023-07" db="EMBL/GenBank/DDBJ databases">
        <title>Between Cages and Wild: Unraveling the Impact of Captivity on Animal Microbiomes and Antimicrobial Resistance.</title>
        <authorList>
            <person name="Schmartz G.P."/>
            <person name="Rehner J."/>
            <person name="Schuff M.J."/>
            <person name="Becker S.L."/>
            <person name="Kravczyk M."/>
            <person name="Gurevich A."/>
            <person name="Francke R."/>
            <person name="Mueller R."/>
            <person name="Keller V."/>
            <person name="Keller A."/>
        </authorList>
    </citation>
    <scope>NUCLEOTIDE SEQUENCE</scope>
    <source>
        <strain evidence="1">S39M_St_73</strain>
    </source>
</reference>
<organism evidence="1 2">
    <name type="scientific">Atopococcus tabaci</name>
    <dbReference type="NCBI Taxonomy" id="269774"/>
    <lineage>
        <taxon>Bacteria</taxon>
        <taxon>Bacillati</taxon>
        <taxon>Bacillota</taxon>
        <taxon>Bacilli</taxon>
        <taxon>Lactobacillales</taxon>
        <taxon>Carnobacteriaceae</taxon>
        <taxon>Atopococcus</taxon>
    </lineage>
</organism>
<evidence type="ECO:0008006" key="3">
    <source>
        <dbReference type="Google" id="ProtNLM"/>
    </source>
</evidence>
<comment type="caution">
    <text evidence="1">The sequence shown here is derived from an EMBL/GenBank/DDBJ whole genome shotgun (WGS) entry which is preliminary data.</text>
</comment>
<sequence length="144" mass="16742">MSDELELTYPSGLITKTKIDDGEFTILTDYQEERGGYNISYSPWKVFLTAILTCQGVNLAKYCREYDIDYSQVSLKLVPKVEDILRDEFPEYHLQVSVPESFPQDHIEPMVEKFMDCPVTNHLTELKPVLKTFVNDELIGEKRR</sequence>
<dbReference type="Gene3D" id="3.30.300.20">
    <property type="match status" value="1"/>
</dbReference>
<evidence type="ECO:0000313" key="1">
    <source>
        <dbReference type="EMBL" id="MDO5457751.1"/>
    </source>
</evidence>